<keyword evidence="1" id="KW-0472">Membrane</keyword>
<comment type="caution">
    <text evidence="2">The sequence shown here is derived from an EMBL/GenBank/DDBJ whole genome shotgun (WGS) entry which is preliminary data.</text>
</comment>
<dbReference type="EMBL" id="RKLO01000007">
    <property type="protein sequence ID" value="RVW00195.1"/>
    <property type="molecule type" value="Genomic_DNA"/>
</dbReference>
<sequence length="163" mass="17005">MAFSGDTSAAVGVAGFLITLVVGYLFQAAFVSGALQETEGNKPSIGSFFRFPVVPVIVAAFLVSVLTVIGYILLIIPGLIVTFLTWWTLQFVIDRNQDPIKAIGSSVRAIASNLGPLVLLALALVGLNILGLIVFVVGLLITLPVTIIAGTYAYRVTVGGPTA</sequence>
<proteinExistence type="predicted"/>
<dbReference type="PANTHER" id="PTHR40076">
    <property type="entry name" value="MEMBRANE PROTEIN-RELATED"/>
    <property type="match status" value="1"/>
</dbReference>
<dbReference type="InterPro" id="IPR010380">
    <property type="entry name" value="DUF975"/>
</dbReference>
<feature type="transmembrane region" description="Helical" evidence="1">
    <location>
        <begin position="72"/>
        <end position="93"/>
    </location>
</feature>
<evidence type="ECO:0000256" key="1">
    <source>
        <dbReference type="SAM" id="Phobius"/>
    </source>
</evidence>
<feature type="transmembrane region" description="Helical" evidence="1">
    <location>
        <begin position="12"/>
        <end position="35"/>
    </location>
</feature>
<keyword evidence="1" id="KW-1133">Transmembrane helix</keyword>
<protein>
    <recommendedName>
        <fullName evidence="4">Proline rich protein</fullName>
    </recommendedName>
</protein>
<organism evidence="2 3">
    <name type="scientific">Rhodococcus xishaensis</name>
    <dbReference type="NCBI Taxonomy" id="2487364"/>
    <lineage>
        <taxon>Bacteria</taxon>
        <taxon>Bacillati</taxon>
        <taxon>Actinomycetota</taxon>
        <taxon>Actinomycetes</taxon>
        <taxon>Mycobacteriales</taxon>
        <taxon>Nocardiaceae</taxon>
        <taxon>Rhodococcus</taxon>
    </lineage>
</organism>
<feature type="transmembrane region" description="Helical" evidence="1">
    <location>
        <begin position="47"/>
        <end position="66"/>
    </location>
</feature>
<feature type="transmembrane region" description="Helical" evidence="1">
    <location>
        <begin position="114"/>
        <end position="141"/>
    </location>
</feature>
<evidence type="ECO:0008006" key="4">
    <source>
        <dbReference type="Google" id="ProtNLM"/>
    </source>
</evidence>
<accession>A0A438ANJ1</accession>
<dbReference type="PANTHER" id="PTHR40076:SF1">
    <property type="entry name" value="MEMBRANE PROTEIN"/>
    <property type="match status" value="1"/>
</dbReference>
<gene>
    <name evidence="2" type="ORF">EGT50_16345</name>
</gene>
<reference evidence="2 3" key="1">
    <citation type="submission" date="2018-11" db="EMBL/GenBank/DDBJ databases">
        <title>Rhodococcus spongicola sp. nov. and Rhodococcus xishaensis sp. nov. from marine sponges.</title>
        <authorList>
            <person name="Li L."/>
            <person name="Lin H.W."/>
        </authorList>
    </citation>
    <scope>NUCLEOTIDE SEQUENCE [LARGE SCALE GENOMIC DNA]</scope>
    <source>
        <strain evidence="2 3">LHW51113</strain>
    </source>
</reference>
<name>A0A438ANJ1_9NOCA</name>
<keyword evidence="1" id="KW-0812">Transmembrane</keyword>
<evidence type="ECO:0000313" key="2">
    <source>
        <dbReference type="EMBL" id="RVW00195.1"/>
    </source>
</evidence>
<keyword evidence="3" id="KW-1185">Reference proteome</keyword>
<evidence type="ECO:0000313" key="3">
    <source>
        <dbReference type="Proteomes" id="UP000283479"/>
    </source>
</evidence>
<dbReference type="Proteomes" id="UP000283479">
    <property type="component" value="Unassembled WGS sequence"/>
</dbReference>
<dbReference type="AlphaFoldDB" id="A0A438ANJ1"/>